<comment type="caution">
    <text evidence="8">The sequence shown here is derived from an EMBL/GenBank/DDBJ whole genome shotgun (WGS) entry which is preliminary data.</text>
</comment>
<dbReference type="Pfam" id="PF00294">
    <property type="entry name" value="PfkB"/>
    <property type="match status" value="1"/>
</dbReference>
<dbReference type="RefSeq" id="WP_069854646.1">
    <property type="nucleotide sequence ID" value="NZ_JARGCH010000012.1"/>
</dbReference>
<dbReference type="PANTHER" id="PTHR46566">
    <property type="entry name" value="1-PHOSPHOFRUCTOKINASE-RELATED"/>
    <property type="match status" value="1"/>
</dbReference>
<evidence type="ECO:0000256" key="3">
    <source>
        <dbReference type="ARBA" id="ARBA00022741"/>
    </source>
</evidence>
<keyword evidence="2 6" id="KW-0808">Transferase</keyword>
<dbReference type="GO" id="GO:0005524">
    <property type="term" value="F:ATP binding"/>
    <property type="evidence" value="ECO:0007669"/>
    <property type="project" value="UniProtKB-KW"/>
</dbReference>
<comment type="catalytic activity">
    <reaction evidence="6">
        <text>D-tagatofuranose 6-phosphate + ATP = D-tagatofuranose 1,6-bisphosphate + ADP + H(+)</text>
        <dbReference type="Rhea" id="RHEA:12420"/>
        <dbReference type="ChEBI" id="CHEBI:15378"/>
        <dbReference type="ChEBI" id="CHEBI:30616"/>
        <dbReference type="ChEBI" id="CHEBI:58694"/>
        <dbReference type="ChEBI" id="CHEBI:58695"/>
        <dbReference type="ChEBI" id="CHEBI:456216"/>
        <dbReference type="EC" id="2.7.1.144"/>
    </reaction>
</comment>
<reference evidence="9" key="1">
    <citation type="submission" date="2015-11" db="EMBL/GenBank/DDBJ databases">
        <title>Genomic diversity of Staphylococcus saprophyticus strains from urinary tract infections, animal surfaces, and fermented foods.</title>
        <authorList>
            <person name="Wolfe B.E."/>
        </authorList>
    </citation>
    <scope>NUCLEOTIDE SEQUENCE [LARGE SCALE GENOMIC DNA]</scope>
    <source>
        <strain evidence="9">738_7</strain>
    </source>
</reference>
<dbReference type="EMBL" id="LNPX01000074">
    <property type="protein sequence ID" value="OEK50889.1"/>
    <property type="molecule type" value="Genomic_DNA"/>
</dbReference>
<evidence type="ECO:0000256" key="6">
    <source>
        <dbReference type="PIRNR" id="PIRNR000535"/>
    </source>
</evidence>
<protein>
    <recommendedName>
        <fullName evidence="6">Tagatose-6-phosphate kinase</fullName>
        <ecNumber evidence="6">2.7.1.144</ecNumber>
    </recommendedName>
</protein>
<dbReference type="InterPro" id="IPR017583">
    <property type="entry name" value="Tagatose/fructose_Pkinase"/>
</dbReference>
<evidence type="ECO:0000313" key="8">
    <source>
        <dbReference type="EMBL" id="OEK50889.1"/>
    </source>
</evidence>
<comment type="pathway">
    <text evidence="6">Carbohydrate metabolism; D-tagatose 6-phosphate degradation; D-glyceraldehyde 3-phosphate and glycerone phosphate from D-tagatose 6-phosphate: step 1/2.</text>
</comment>
<sequence>MIHVICPNPALDRTLFLSNFKANSVNRPTFAKDLLGGKGFNVIRPFLYDNFINYKIHTLFGGPIGISLESIVSDNKINNEATYIKDNNRICSIIIDETSHDVYQIYEKGPTIQKSEIHDYKKNINSSVQNNDFVIFSGSLPSGIDSTFYKGLIEELQNNQNAKCILDSSGEFLKFGIESNPWLIKINDEEFLELIGKKDIKDTEEIIDNIKTYNKTKNIIVTLGENGVIAKFGEQVLKVTQPNIHAINPIASGDIFLGTLTKSISEGFGNIDSLKHACSYALTNCLYWYPNLNEEAINKFKKEISITEI</sequence>
<evidence type="ECO:0000256" key="2">
    <source>
        <dbReference type="ARBA" id="ARBA00022679"/>
    </source>
</evidence>
<evidence type="ECO:0000313" key="9">
    <source>
        <dbReference type="Proteomes" id="UP000095464"/>
    </source>
</evidence>
<dbReference type="EC" id="2.7.1.144" evidence="6"/>
<gene>
    <name evidence="8" type="ORF">ASS94_14680</name>
</gene>
<dbReference type="Gene3D" id="3.40.1190.20">
    <property type="match status" value="1"/>
</dbReference>
<dbReference type="InterPro" id="IPR011611">
    <property type="entry name" value="PfkB_dom"/>
</dbReference>
<evidence type="ECO:0000256" key="5">
    <source>
        <dbReference type="ARBA" id="ARBA00022840"/>
    </source>
</evidence>
<name>A0AAP7IA89_9STAP</name>
<comment type="similarity">
    <text evidence="6">Belongs to the carbohydrate kinase PfkB family. LacC subfamily.</text>
</comment>
<dbReference type="GO" id="GO:0005988">
    <property type="term" value="P:lactose metabolic process"/>
    <property type="evidence" value="ECO:0007669"/>
    <property type="project" value="UniProtKB-KW"/>
</dbReference>
<keyword evidence="4" id="KW-0418">Kinase</keyword>
<keyword evidence="3 6" id="KW-0547">Nucleotide-binding</keyword>
<evidence type="ECO:0000256" key="4">
    <source>
        <dbReference type="ARBA" id="ARBA00022777"/>
    </source>
</evidence>
<dbReference type="InterPro" id="IPR029056">
    <property type="entry name" value="Ribokinase-like"/>
</dbReference>
<dbReference type="PANTHER" id="PTHR46566:SF2">
    <property type="entry name" value="ATP-DEPENDENT 6-PHOSPHOFRUCTOKINASE ISOZYME 2"/>
    <property type="match status" value="1"/>
</dbReference>
<organism evidence="8 9">
    <name type="scientific">Staphylococcus equorum</name>
    <dbReference type="NCBI Taxonomy" id="246432"/>
    <lineage>
        <taxon>Bacteria</taxon>
        <taxon>Bacillati</taxon>
        <taxon>Bacillota</taxon>
        <taxon>Bacilli</taxon>
        <taxon>Bacillales</taxon>
        <taxon>Staphylococcaceae</taxon>
        <taxon>Staphylococcus</taxon>
    </lineage>
</organism>
<keyword evidence="5 6" id="KW-0067">ATP-binding</keyword>
<comment type="similarity">
    <text evidence="1">Belongs to the carbohydrate kinase pfkB family.</text>
</comment>
<proteinExistence type="inferred from homology"/>
<dbReference type="PIRSF" id="PIRSF000535">
    <property type="entry name" value="1PFK/6PFK/LacC"/>
    <property type="match status" value="1"/>
</dbReference>
<evidence type="ECO:0000256" key="1">
    <source>
        <dbReference type="ARBA" id="ARBA00005380"/>
    </source>
</evidence>
<dbReference type="GO" id="GO:0009024">
    <property type="term" value="F:tagatose-6-phosphate kinase activity"/>
    <property type="evidence" value="ECO:0007669"/>
    <property type="project" value="UniProtKB-EC"/>
</dbReference>
<evidence type="ECO:0000259" key="7">
    <source>
        <dbReference type="Pfam" id="PF00294"/>
    </source>
</evidence>
<feature type="domain" description="Carbohydrate kinase PfkB" evidence="7">
    <location>
        <begin position="34"/>
        <end position="282"/>
    </location>
</feature>
<keyword evidence="6" id="KW-0423">Lactose metabolism</keyword>
<accession>A0AAP7IA89</accession>
<dbReference type="SUPFAM" id="SSF53613">
    <property type="entry name" value="Ribokinase-like"/>
    <property type="match status" value="1"/>
</dbReference>
<dbReference type="AlphaFoldDB" id="A0AAP7IA89"/>
<dbReference type="Proteomes" id="UP000095464">
    <property type="component" value="Unassembled WGS sequence"/>
</dbReference>